<evidence type="ECO:0000313" key="6">
    <source>
        <dbReference type="Proteomes" id="UP000320390"/>
    </source>
</evidence>
<keyword evidence="6" id="KW-1185">Reference proteome</keyword>
<dbReference type="PANTHER" id="PTHR43048">
    <property type="entry name" value="METHYLMALONYL-COA EPIMERASE"/>
    <property type="match status" value="1"/>
</dbReference>
<evidence type="ECO:0000259" key="4">
    <source>
        <dbReference type="PROSITE" id="PS51819"/>
    </source>
</evidence>
<keyword evidence="5" id="KW-0223">Dioxygenase</keyword>
<dbReference type="PROSITE" id="PS51819">
    <property type="entry name" value="VOC"/>
    <property type="match status" value="1"/>
</dbReference>
<proteinExistence type="inferred from homology"/>
<protein>
    <submittedName>
        <fullName evidence="5">Glyoxalase/Bleomycin resistance protein/Dioxygenase superfamily protein</fullName>
    </submittedName>
</protein>
<dbReference type="RefSeq" id="WP_145196893.1">
    <property type="nucleotide sequence ID" value="NZ_CP036434.1"/>
</dbReference>
<dbReference type="InterPro" id="IPR037523">
    <property type="entry name" value="VOC_core"/>
</dbReference>
<dbReference type="GO" id="GO:0046491">
    <property type="term" value="P:L-methylmalonyl-CoA metabolic process"/>
    <property type="evidence" value="ECO:0007669"/>
    <property type="project" value="TreeGrafter"/>
</dbReference>
<dbReference type="AlphaFoldDB" id="A0A518ERB8"/>
<dbReference type="InterPro" id="IPR029068">
    <property type="entry name" value="Glyas_Bleomycin-R_OHBP_Dase"/>
</dbReference>
<reference evidence="5 6" key="1">
    <citation type="submission" date="2019-02" db="EMBL/GenBank/DDBJ databases">
        <title>Deep-cultivation of Planctomycetes and their phenomic and genomic characterization uncovers novel biology.</title>
        <authorList>
            <person name="Wiegand S."/>
            <person name="Jogler M."/>
            <person name="Boedeker C."/>
            <person name="Pinto D."/>
            <person name="Vollmers J."/>
            <person name="Rivas-Marin E."/>
            <person name="Kohn T."/>
            <person name="Peeters S.H."/>
            <person name="Heuer A."/>
            <person name="Rast P."/>
            <person name="Oberbeckmann S."/>
            <person name="Bunk B."/>
            <person name="Jeske O."/>
            <person name="Meyerdierks A."/>
            <person name="Storesund J.E."/>
            <person name="Kallscheuer N."/>
            <person name="Luecker S."/>
            <person name="Lage O.M."/>
            <person name="Pohl T."/>
            <person name="Merkel B.J."/>
            <person name="Hornburger P."/>
            <person name="Mueller R.-W."/>
            <person name="Bruemmer F."/>
            <person name="Labrenz M."/>
            <person name="Spormann A.M."/>
            <person name="Op den Camp H."/>
            <person name="Overmann J."/>
            <person name="Amann R."/>
            <person name="Jetten M.S.M."/>
            <person name="Mascher T."/>
            <person name="Medema M.H."/>
            <person name="Devos D.P."/>
            <person name="Kaster A.-K."/>
            <person name="Ovreas L."/>
            <person name="Rohde M."/>
            <person name="Galperin M.Y."/>
            <person name="Jogler C."/>
        </authorList>
    </citation>
    <scope>NUCLEOTIDE SEQUENCE [LARGE SCALE GENOMIC DNA]</scope>
    <source>
        <strain evidence="5 6">Poly30</strain>
    </source>
</reference>
<dbReference type="CDD" id="cd07249">
    <property type="entry name" value="MMCE"/>
    <property type="match status" value="1"/>
</dbReference>
<evidence type="ECO:0000256" key="3">
    <source>
        <dbReference type="SAM" id="MobiDB-lite"/>
    </source>
</evidence>
<dbReference type="Gene3D" id="3.10.180.10">
    <property type="entry name" value="2,3-Dihydroxybiphenyl 1,2-Dioxygenase, domain 1"/>
    <property type="match status" value="1"/>
</dbReference>
<evidence type="ECO:0000313" key="5">
    <source>
        <dbReference type="EMBL" id="QDV06585.1"/>
    </source>
</evidence>
<keyword evidence="5" id="KW-0560">Oxidoreductase</keyword>
<dbReference type="SUPFAM" id="SSF54593">
    <property type="entry name" value="Glyoxalase/Bleomycin resistance protein/Dihydroxybiphenyl dioxygenase"/>
    <property type="match status" value="1"/>
</dbReference>
<keyword evidence="2" id="KW-0479">Metal-binding</keyword>
<dbReference type="NCBIfam" id="TIGR03081">
    <property type="entry name" value="metmalonyl_epim"/>
    <property type="match status" value="1"/>
</dbReference>
<organism evidence="5 6">
    <name type="scientific">Saltatorellus ferox</name>
    <dbReference type="NCBI Taxonomy" id="2528018"/>
    <lineage>
        <taxon>Bacteria</taxon>
        <taxon>Pseudomonadati</taxon>
        <taxon>Planctomycetota</taxon>
        <taxon>Planctomycetia</taxon>
        <taxon>Planctomycetia incertae sedis</taxon>
        <taxon>Saltatorellus</taxon>
    </lineage>
</organism>
<feature type="compositionally biased region" description="Low complexity" evidence="3">
    <location>
        <begin position="1"/>
        <end position="16"/>
    </location>
</feature>
<dbReference type="GO" id="GO:0051213">
    <property type="term" value="F:dioxygenase activity"/>
    <property type="evidence" value="ECO:0007669"/>
    <property type="project" value="UniProtKB-KW"/>
</dbReference>
<dbReference type="GO" id="GO:0046872">
    <property type="term" value="F:metal ion binding"/>
    <property type="evidence" value="ECO:0007669"/>
    <property type="project" value="UniProtKB-KW"/>
</dbReference>
<dbReference type="PANTHER" id="PTHR43048:SF3">
    <property type="entry name" value="METHYLMALONYL-COA EPIMERASE, MITOCHONDRIAL"/>
    <property type="match status" value="1"/>
</dbReference>
<name>A0A518ERB8_9BACT</name>
<dbReference type="Proteomes" id="UP000320390">
    <property type="component" value="Chromosome"/>
</dbReference>
<sequence length="167" mass="17547">MKSPQDSSSAAHAAPQPATPPATPPDALAPVVLGLHHVAIAVPSIADARPVYEAALGMRATEVEHVADQRVDVLVLVAGSQRIELVEPSTEDSPISKFLERSGGRAGLHHLAWHVADVAAAIQRLKAAGVQMIDDSPRDGSHHTRIAFVHPRSTGGVLMELVEDPAL</sequence>
<evidence type="ECO:0000256" key="2">
    <source>
        <dbReference type="ARBA" id="ARBA00022723"/>
    </source>
</evidence>
<evidence type="ECO:0000256" key="1">
    <source>
        <dbReference type="ARBA" id="ARBA00009308"/>
    </source>
</evidence>
<accession>A0A518ERB8</accession>
<dbReference type="InterPro" id="IPR051785">
    <property type="entry name" value="MMCE/EMCE_epimerase"/>
</dbReference>
<dbReference type="InterPro" id="IPR017515">
    <property type="entry name" value="MeMalonyl-CoA_epimerase"/>
</dbReference>
<dbReference type="Pfam" id="PF13669">
    <property type="entry name" value="Glyoxalase_4"/>
    <property type="match status" value="1"/>
</dbReference>
<dbReference type="GO" id="GO:0004493">
    <property type="term" value="F:methylmalonyl-CoA epimerase activity"/>
    <property type="evidence" value="ECO:0007669"/>
    <property type="project" value="TreeGrafter"/>
</dbReference>
<dbReference type="OrthoDB" id="9788468at2"/>
<comment type="similarity">
    <text evidence="1">Belongs to the methylmalonyl-CoA epimerase family.</text>
</comment>
<dbReference type="EMBL" id="CP036434">
    <property type="protein sequence ID" value="QDV06585.1"/>
    <property type="molecule type" value="Genomic_DNA"/>
</dbReference>
<gene>
    <name evidence="5" type="ORF">Poly30_20950</name>
</gene>
<feature type="region of interest" description="Disordered" evidence="3">
    <location>
        <begin position="1"/>
        <end position="25"/>
    </location>
</feature>
<feature type="domain" description="VOC" evidence="4">
    <location>
        <begin position="34"/>
        <end position="164"/>
    </location>
</feature>